<keyword evidence="4" id="KW-1185">Reference proteome</keyword>
<accession>A0A165BW57</accession>
<evidence type="ECO:0000256" key="1">
    <source>
        <dbReference type="SAM" id="Phobius"/>
    </source>
</evidence>
<protein>
    <recommendedName>
        <fullName evidence="2">GH16 domain-containing protein</fullName>
    </recommendedName>
</protein>
<evidence type="ECO:0000259" key="2">
    <source>
        <dbReference type="PROSITE" id="PS51762"/>
    </source>
</evidence>
<dbReference type="GO" id="GO:0004553">
    <property type="term" value="F:hydrolase activity, hydrolyzing O-glycosyl compounds"/>
    <property type="evidence" value="ECO:0007669"/>
    <property type="project" value="InterPro"/>
</dbReference>
<dbReference type="Gene3D" id="2.60.120.200">
    <property type="match status" value="1"/>
</dbReference>
<name>A0A165BW57_EXIGL</name>
<evidence type="ECO:0000313" key="3">
    <source>
        <dbReference type="EMBL" id="KZV81348.1"/>
    </source>
</evidence>
<reference evidence="3 4" key="1">
    <citation type="journal article" date="2016" name="Mol. Biol. Evol.">
        <title>Comparative Genomics of Early-Diverging Mushroom-Forming Fungi Provides Insights into the Origins of Lignocellulose Decay Capabilities.</title>
        <authorList>
            <person name="Nagy L.G."/>
            <person name="Riley R."/>
            <person name="Tritt A."/>
            <person name="Adam C."/>
            <person name="Daum C."/>
            <person name="Floudas D."/>
            <person name="Sun H."/>
            <person name="Yadav J.S."/>
            <person name="Pangilinan J."/>
            <person name="Larsson K.H."/>
            <person name="Matsuura K."/>
            <person name="Barry K."/>
            <person name="Labutti K."/>
            <person name="Kuo R."/>
            <person name="Ohm R.A."/>
            <person name="Bhattacharya S.S."/>
            <person name="Shirouzu T."/>
            <person name="Yoshinaga Y."/>
            <person name="Martin F.M."/>
            <person name="Grigoriev I.V."/>
            <person name="Hibbett D.S."/>
        </authorList>
    </citation>
    <scope>NUCLEOTIDE SEQUENCE [LARGE SCALE GENOMIC DNA]</scope>
    <source>
        <strain evidence="3 4">HHB12029</strain>
    </source>
</reference>
<dbReference type="InterPro" id="IPR000757">
    <property type="entry name" value="Beta-glucanase-like"/>
</dbReference>
<keyword evidence="1" id="KW-0812">Transmembrane</keyword>
<dbReference type="Proteomes" id="UP000077266">
    <property type="component" value="Unassembled WGS sequence"/>
</dbReference>
<dbReference type="OrthoDB" id="4524534at2759"/>
<keyword evidence="1" id="KW-0472">Membrane</keyword>
<feature type="domain" description="GH16" evidence="2">
    <location>
        <begin position="99"/>
        <end position="304"/>
    </location>
</feature>
<gene>
    <name evidence="3" type="ORF">EXIGLDRAFT_813947</name>
</gene>
<dbReference type="InParanoid" id="A0A165BW57"/>
<proteinExistence type="predicted"/>
<dbReference type="EMBL" id="KV426399">
    <property type="protein sequence ID" value="KZV81348.1"/>
    <property type="molecule type" value="Genomic_DNA"/>
</dbReference>
<dbReference type="SUPFAM" id="SSF49899">
    <property type="entry name" value="Concanavalin A-like lectins/glucanases"/>
    <property type="match status" value="1"/>
</dbReference>
<organism evidence="3 4">
    <name type="scientific">Exidia glandulosa HHB12029</name>
    <dbReference type="NCBI Taxonomy" id="1314781"/>
    <lineage>
        <taxon>Eukaryota</taxon>
        <taxon>Fungi</taxon>
        <taxon>Dikarya</taxon>
        <taxon>Basidiomycota</taxon>
        <taxon>Agaricomycotina</taxon>
        <taxon>Agaricomycetes</taxon>
        <taxon>Auriculariales</taxon>
        <taxon>Exidiaceae</taxon>
        <taxon>Exidia</taxon>
    </lineage>
</organism>
<keyword evidence="1" id="KW-1133">Transmembrane helix</keyword>
<dbReference type="STRING" id="1314781.A0A165BW57"/>
<sequence length="306" mass="33262">MTSILEISGVVNWIYKDLPSLARHQRLAMLFRGLAPIAFAALASAATTVVLPTSSFTSYTTFQQYWNYLYPWGSDHNGSARMIGNSTEHTYISVANNVLTLTAKPAPAGQPPRLVHASSSSSRISQESLTWNCSTSNPHPAIHYFSGTVHAKQQVVVDGTSITGYDVQGEFIASTAKGTWPAFWLTAVNGWPPEADIGEWKGTQQNWFNTFNTSSAVASKIVTWPNDGQFHALKAELRPISGNTKDLSIKYYLDGVLQATHTAANFRGAAMWLILDLQMEGSSGSPGPAAGATFQTRNVQLTKYTP</sequence>
<evidence type="ECO:0000313" key="4">
    <source>
        <dbReference type="Proteomes" id="UP000077266"/>
    </source>
</evidence>
<dbReference type="GO" id="GO:0005975">
    <property type="term" value="P:carbohydrate metabolic process"/>
    <property type="evidence" value="ECO:0007669"/>
    <property type="project" value="InterPro"/>
</dbReference>
<dbReference type="InterPro" id="IPR013320">
    <property type="entry name" value="ConA-like_dom_sf"/>
</dbReference>
<feature type="transmembrane region" description="Helical" evidence="1">
    <location>
        <begin position="30"/>
        <end position="51"/>
    </location>
</feature>
<dbReference type="AlphaFoldDB" id="A0A165BW57"/>
<dbReference type="PROSITE" id="PS51762">
    <property type="entry name" value="GH16_2"/>
    <property type="match status" value="1"/>
</dbReference>